<proteinExistence type="predicted"/>
<feature type="transmembrane region" description="Helical" evidence="5">
    <location>
        <begin position="101"/>
        <end position="124"/>
    </location>
</feature>
<dbReference type="InterPro" id="IPR020846">
    <property type="entry name" value="MFS_dom"/>
</dbReference>
<feature type="domain" description="Major facilitator superfamily (MFS) profile" evidence="6">
    <location>
        <begin position="7"/>
        <end position="416"/>
    </location>
</feature>
<feature type="transmembrane region" description="Helical" evidence="5">
    <location>
        <begin position="76"/>
        <end position="95"/>
    </location>
</feature>
<feature type="transmembrane region" description="Helical" evidence="5">
    <location>
        <begin position="136"/>
        <end position="159"/>
    </location>
</feature>
<evidence type="ECO:0000313" key="8">
    <source>
        <dbReference type="Proteomes" id="UP001320544"/>
    </source>
</evidence>
<dbReference type="EMBL" id="AP025564">
    <property type="protein sequence ID" value="BDE95040.1"/>
    <property type="molecule type" value="Genomic_DNA"/>
</dbReference>
<keyword evidence="8" id="KW-1185">Reference proteome</keyword>
<dbReference type="SUPFAM" id="SSF103473">
    <property type="entry name" value="MFS general substrate transporter"/>
    <property type="match status" value="1"/>
</dbReference>
<dbReference type="PANTHER" id="PTHR11360:SF290">
    <property type="entry name" value="MONOCARBOXYLATE MFS PERMEASE"/>
    <property type="match status" value="1"/>
</dbReference>
<dbReference type="InterPro" id="IPR011701">
    <property type="entry name" value="MFS"/>
</dbReference>
<evidence type="ECO:0000256" key="2">
    <source>
        <dbReference type="ARBA" id="ARBA00022692"/>
    </source>
</evidence>
<feature type="transmembrane region" description="Helical" evidence="5">
    <location>
        <begin position="7"/>
        <end position="28"/>
    </location>
</feature>
<feature type="transmembrane region" description="Helical" evidence="5">
    <location>
        <begin position="390"/>
        <end position="411"/>
    </location>
</feature>
<feature type="transmembrane region" description="Helical" evidence="5">
    <location>
        <begin position="326"/>
        <end position="349"/>
    </location>
</feature>
<evidence type="ECO:0000259" key="6">
    <source>
        <dbReference type="PROSITE" id="PS50850"/>
    </source>
</evidence>
<organism evidence="7 8">
    <name type="scientific">Raoultibacter timonensis</name>
    <dbReference type="NCBI Taxonomy" id="1907662"/>
    <lineage>
        <taxon>Bacteria</taxon>
        <taxon>Bacillati</taxon>
        <taxon>Actinomycetota</taxon>
        <taxon>Coriobacteriia</taxon>
        <taxon>Eggerthellales</taxon>
        <taxon>Eggerthellaceae</taxon>
        <taxon>Raoultibacter</taxon>
    </lineage>
</organism>
<keyword evidence="3 5" id="KW-1133">Transmembrane helix</keyword>
<name>A0ABN6MAJ4_9ACTN</name>
<dbReference type="PANTHER" id="PTHR11360">
    <property type="entry name" value="MONOCARBOXYLATE TRANSPORTER"/>
    <property type="match status" value="1"/>
</dbReference>
<dbReference type="Gene3D" id="1.20.1250.20">
    <property type="entry name" value="MFS general substrate transporter like domains"/>
    <property type="match status" value="2"/>
</dbReference>
<dbReference type="RefSeq" id="WP_102379297.1">
    <property type="nucleotide sequence ID" value="NZ_AP025564.1"/>
</dbReference>
<dbReference type="InterPro" id="IPR036259">
    <property type="entry name" value="MFS_trans_sf"/>
</dbReference>
<reference evidence="7 8" key="1">
    <citation type="submission" date="2022-01" db="EMBL/GenBank/DDBJ databases">
        <title>Novel bile acid biosynthetic pathways are enriched in the microbiome of centenarians.</title>
        <authorList>
            <person name="Sato Y."/>
            <person name="Atarashi K."/>
            <person name="Plichta R.D."/>
            <person name="Arai Y."/>
            <person name="Sasajima S."/>
            <person name="Kearney M.S."/>
            <person name="Suda W."/>
            <person name="Takeshita K."/>
            <person name="Sasaki T."/>
            <person name="Okamoto S."/>
            <person name="Skelly N.A."/>
            <person name="Okamura Y."/>
            <person name="Vlamakis H."/>
            <person name="Li Y."/>
            <person name="Tanoue T."/>
            <person name="Takei H."/>
            <person name="Nittono H."/>
            <person name="Narushima S."/>
            <person name="Irie J."/>
            <person name="Itoh H."/>
            <person name="Moriya K."/>
            <person name="Sugiura Y."/>
            <person name="Suematsu M."/>
            <person name="Moritoki N."/>
            <person name="Shibata S."/>
            <person name="Littman R.D."/>
            <person name="Fischbach A.M."/>
            <person name="Uwamino Y."/>
            <person name="Inoue T."/>
            <person name="Honda A."/>
            <person name="Hattori M."/>
            <person name="Murai T."/>
            <person name="Xavier J.R."/>
            <person name="Hirose N."/>
            <person name="Honda K."/>
        </authorList>
    </citation>
    <scope>NUCLEOTIDE SEQUENCE [LARGE SCALE GENOMIC DNA]</scope>
    <source>
        <strain evidence="7 8">CE91-St30</strain>
    </source>
</reference>
<feature type="transmembrane region" description="Helical" evidence="5">
    <location>
        <begin position="361"/>
        <end position="384"/>
    </location>
</feature>
<evidence type="ECO:0000256" key="5">
    <source>
        <dbReference type="SAM" id="Phobius"/>
    </source>
</evidence>
<dbReference type="Pfam" id="PF07690">
    <property type="entry name" value="MFS_1"/>
    <property type="match status" value="1"/>
</dbReference>
<feature type="transmembrane region" description="Helical" evidence="5">
    <location>
        <begin position="223"/>
        <end position="245"/>
    </location>
</feature>
<dbReference type="Proteomes" id="UP001320544">
    <property type="component" value="Chromosome"/>
</dbReference>
<evidence type="ECO:0000256" key="3">
    <source>
        <dbReference type="ARBA" id="ARBA00022989"/>
    </source>
</evidence>
<feature type="transmembrane region" description="Helical" evidence="5">
    <location>
        <begin position="265"/>
        <end position="287"/>
    </location>
</feature>
<feature type="transmembrane region" description="Helical" evidence="5">
    <location>
        <begin position="40"/>
        <end position="64"/>
    </location>
</feature>
<accession>A0ABN6MAJ4</accession>
<evidence type="ECO:0000256" key="1">
    <source>
        <dbReference type="ARBA" id="ARBA00004651"/>
    </source>
</evidence>
<keyword evidence="2 5" id="KW-0812">Transmembrane</keyword>
<comment type="subcellular location">
    <subcellularLocation>
        <location evidence="1">Cell membrane</location>
        <topology evidence="1">Multi-pass membrane protein</topology>
    </subcellularLocation>
</comment>
<dbReference type="InterPro" id="IPR050327">
    <property type="entry name" value="Proton-linked_MCT"/>
</dbReference>
<dbReference type="PROSITE" id="PS50850">
    <property type="entry name" value="MFS"/>
    <property type="match status" value="1"/>
</dbReference>
<evidence type="ECO:0000313" key="7">
    <source>
        <dbReference type="EMBL" id="BDE95040.1"/>
    </source>
</evidence>
<feature type="transmembrane region" description="Helical" evidence="5">
    <location>
        <begin position="299"/>
        <end position="320"/>
    </location>
</feature>
<evidence type="ECO:0000256" key="4">
    <source>
        <dbReference type="ARBA" id="ARBA00023136"/>
    </source>
</evidence>
<gene>
    <name evidence="7" type="ORF">CE91St30_03730</name>
</gene>
<keyword evidence="4 5" id="KW-0472">Membrane</keyword>
<sequence length="422" mass="44943">MKQKVYPWLIVVAWAFISAGSIELILIGGSNFFKAVSDGIGSPVSAIALMMTVCTITLTFAAPLAGRLFPKIDSRILLTAMAVIVIVGYAQLSFGQASWQWWLAGFLYGVGGSGIFIIGAPIFISNWFQKRTGFAVGLYGMLLAILSAILNPVIAAVISGVGWRTAYLVLAVVAAVMIIPWTLFVVRFKPEQLGLKPYGYVEGESVAAENQDETGPGVPYKKALISVAFVAAVIAAGAMCNMGGFKSNWSNIAQSEAWGYVALHGADWALMFGATMISFTTAAKFFMPVIGWVIDKIGAIKTNILTLALIFVGFMGLLFFHDVEAIVLASCFLIGFESANMKMVIPLVIRELFGAKDHSKIYSTAYGIANFLGAFATSLIAFVGETTGSFDSIMVLGAGLAAVSILAIVVAKATAKKLVWED</sequence>
<feature type="transmembrane region" description="Helical" evidence="5">
    <location>
        <begin position="165"/>
        <end position="186"/>
    </location>
</feature>
<protein>
    <submittedName>
        <fullName evidence="7">MFS transporter</fullName>
    </submittedName>
</protein>